<dbReference type="EnsemblPlants" id="evm.model.03.1468">
    <property type="protein sequence ID" value="cds.evm.model.03.1468"/>
    <property type="gene ID" value="evm.TU.03.1468"/>
</dbReference>
<dbReference type="AlphaFoldDB" id="A0A803P5E3"/>
<dbReference type="GO" id="GO:0004523">
    <property type="term" value="F:RNA-DNA hybrid ribonuclease activity"/>
    <property type="evidence" value="ECO:0007669"/>
    <property type="project" value="InterPro"/>
</dbReference>
<protein>
    <submittedName>
        <fullName evidence="3">Uncharacterized protein</fullName>
    </submittedName>
</protein>
<name>A0A803P5E3_CANSA</name>
<dbReference type="CDD" id="cd06222">
    <property type="entry name" value="RNase_H_like"/>
    <property type="match status" value="1"/>
</dbReference>
<accession>A0A803P5E3</accession>
<dbReference type="PANTHER" id="PTHR47074:SF48">
    <property type="entry name" value="POLYNUCLEOTIDYL TRANSFERASE, RIBONUCLEASE H-LIKE SUPERFAMILY PROTEIN"/>
    <property type="match status" value="1"/>
</dbReference>
<dbReference type="Pfam" id="PF13966">
    <property type="entry name" value="zf-RVT"/>
    <property type="match status" value="1"/>
</dbReference>
<reference evidence="3" key="2">
    <citation type="submission" date="2021-03" db="UniProtKB">
        <authorList>
            <consortium name="EnsemblPlants"/>
        </authorList>
    </citation>
    <scope>IDENTIFICATION</scope>
</reference>
<dbReference type="InterPro" id="IPR036397">
    <property type="entry name" value="RNaseH_sf"/>
</dbReference>
<dbReference type="InterPro" id="IPR002156">
    <property type="entry name" value="RNaseH_domain"/>
</dbReference>
<organism evidence="3 4">
    <name type="scientific">Cannabis sativa</name>
    <name type="common">Hemp</name>
    <name type="synonym">Marijuana</name>
    <dbReference type="NCBI Taxonomy" id="3483"/>
    <lineage>
        <taxon>Eukaryota</taxon>
        <taxon>Viridiplantae</taxon>
        <taxon>Streptophyta</taxon>
        <taxon>Embryophyta</taxon>
        <taxon>Tracheophyta</taxon>
        <taxon>Spermatophyta</taxon>
        <taxon>Magnoliopsida</taxon>
        <taxon>eudicotyledons</taxon>
        <taxon>Gunneridae</taxon>
        <taxon>Pentapetalae</taxon>
        <taxon>rosids</taxon>
        <taxon>fabids</taxon>
        <taxon>Rosales</taxon>
        <taxon>Cannabaceae</taxon>
        <taxon>Cannabis</taxon>
    </lineage>
</organism>
<proteinExistence type="predicted"/>
<reference evidence="3" key="1">
    <citation type="submission" date="2018-11" db="EMBL/GenBank/DDBJ databases">
        <authorList>
            <person name="Grassa J C."/>
        </authorList>
    </citation>
    <scope>NUCLEOTIDE SEQUENCE [LARGE SCALE GENOMIC DNA]</scope>
</reference>
<sequence length="377" mass="43349">MLRRFIAFPYLYFHQNDHLIWHHENNGSYTIKSGYKMALLLEEQQLNTSNTTAVTWWKKFWSLSIPSKVRIFLWRTIQVCLPVLDTLHTRHISDTSLCSLCHREKDTIIHALFHCKRPRKFWKLSNFSIDSLLSTHVSLKELMIHVSTIWSTLQLEQFACILWSLWTKRNKERHGTKPHLIELLLFKAISYLEEFHSACMPKGLAITHQQAGLQSNQPSPKWLNPPSGRLKLNTNASVNKAKQIYGFGAILQNSSGDCIAAMSRPFPDCFKPEIIEVLALIHILQWIKDLQLPVDYIESDSLVVINGLQSQHASFSDFHCLLIDILLSVFNFPGVQITHVKRCANTVTHTLANYALSVSTDCLWLEELPPPLMSIVL</sequence>
<dbReference type="EMBL" id="UZAU01000311">
    <property type="status" value="NOT_ANNOTATED_CDS"/>
    <property type="molecule type" value="Genomic_DNA"/>
</dbReference>
<dbReference type="PANTHER" id="PTHR47074">
    <property type="entry name" value="BNAC02G40300D PROTEIN"/>
    <property type="match status" value="1"/>
</dbReference>
<dbReference type="InterPro" id="IPR026960">
    <property type="entry name" value="RVT-Znf"/>
</dbReference>
<dbReference type="InterPro" id="IPR044730">
    <property type="entry name" value="RNase_H-like_dom_plant"/>
</dbReference>
<dbReference type="SUPFAM" id="SSF53098">
    <property type="entry name" value="Ribonuclease H-like"/>
    <property type="match status" value="1"/>
</dbReference>
<evidence type="ECO:0000259" key="1">
    <source>
        <dbReference type="Pfam" id="PF13456"/>
    </source>
</evidence>
<dbReference type="Gramene" id="evm.model.03.1468">
    <property type="protein sequence ID" value="cds.evm.model.03.1468"/>
    <property type="gene ID" value="evm.TU.03.1468"/>
</dbReference>
<dbReference type="OMA" id="WHHENNG"/>
<dbReference type="Gene3D" id="3.30.420.10">
    <property type="entry name" value="Ribonuclease H-like superfamily/Ribonuclease H"/>
    <property type="match status" value="1"/>
</dbReference>
<keyword evidence="4" id="KW-1185">Reference proteome</keyword>
<evidence type="ECO:0000313" key="4">
    <source>
        <dbReference type="Proteomes" id="UP000596661"/>
    </source>
</evidence>
<dbReference type="Proteomes" id="UP000596661">
    <property type="component" value="Chromosome 3"/>
</dbReference>
<feature type="domain" description="RNase H type-1" evidence="1">
    <location>
        <begin position="233"/>
        <end position="355"/>
    </location>
</feature>
<evidence type="ECO:0000313" key="3">
    <source>
        <dbReference type="EnsemblPlants" id="cds.evm.model.03.1468"/>
    </source>
</evidence>
<dbReference type="GO" id="GO:0003676">
    <property type="term" value="F:nucleic acid binding"/>
    <property type="evidence" value="ECO:0007669"/>
    <property type="project" value="InterPro"/>
</dbReference>
<feature type="domain" description="Reverse transcriptase zinc-binding" evidence="2">
    <location>
        <begin position="47"/>
        <end position="122"/>
    </location>
</feature>
<dbReference type="InterPro" id="IPR052929">
    <property type="entry name" value="RNase_H-like_EbsB-rel"/>
</dbReference>
<evidence type="ECO:0000259" key="2">
    <source>
        <dbReference type="Pfam" id="PF13966"/>
    </source>
</evidence>
<dbReference type="InterPro" id="IPR012337">
    <property type="entry name" value="RNaseH-like_sf"/>
</dbReference>
<dbReference type="Pfam" id="PF13456">
    <property type="entry name" value="RVT_3"/>
    <property type="match status" value="1"/>
</dbReference>